<gene>
    <name evidence="1" type="ORF">AYBTSS11_LOCUS5631</name>
</gene>
<organism evidence="1 2">
    <name type="scientific">Sphenostylis stenocarpa</name>
    <dbReference type="NCBI Taxonomy" id="92480"/>
    <lineage>
        <taxon>Eukaryota</taxon>
        <taxon>Viridiplantae</taxon>
        <taxon>Streptophyta</taxon>
        <taxon>Embryophyta</taxon>
        <taxon>Tracheophyta</taxon>
        <taxon>Spermatophyta</taxon>
        <taxon>Magnoliopsida</taxon>
        <taxon>eudicotyledons</taxon>
        <taxon>Gunneridae</taxon>
        <taxon>Pentapetalae</taxon>
        <taxon>rosids</taxon>
        <taxon>fabids</taxon>
        <taxon>Fabales</taxon>
        <taxon>Fabaceae</taxon>
        <taxon>Papilionoideae</taxon>
        <taxon>50 kb inversion clade</taxon>
        <taxon>NPAAA clade</taxon>
        <taxon>indigoferoid/millettioid clade</taxon>
        <taxon>Phaseoleae</taxon>
        <taxon>Sphenostylis</taxon>
    </lineage>
</organism>
<evidence type="ECO:0000313" key="2">
    <source>
        <dbReference type="Proteomes" id="UP001189624"/>
    </source>
</evidence>
<reference evidence="1" key="1">
    <citation type="submission" date="2023-10" db="EMBL/GenBank/DDBJ databases">
        <authorList>
            <person name="Domelevo Entfellner J.-B."/>
        </authorList>
    </citation>
    <scope>NUCLEOTIDE SEQUENCE</scope>
</reference>
<sequence length="187" mass="20749">MLPALAASPPSSEAVRAVYKLLTCGTFMPVYYGKTQQTSLIYKVFIFDHLVFGQVANIEWHPFKIEEGHAWIAGDELLALATTCVRLSKRQAEDYIVLGNTIGNTQHKVMSLWGFWWRQQLEITVTDETETKGMHQIGLCHQIVTFTGQGISDGVRHGAVAVMKGGPQKKNWDGMVAIAHSSCAHFS</sequence>
<name>A0AA86RW20_9FABA</name>
<dbReference type="EMBL" id="OY731399">
    <property type="protein sequence ID" value="CAJ1932116.1"/>
    <property type="molecule type" value="Genomic_DNA"/>
</dbReference>
<protein>
    <submittedName>
        <fullName evidence="1">Uncharacterized protein</fullName>
    </submittedName>
</protein>
<proteinExistence type="predicted"/>
<dbReference type="Proteomes" id="UP001189624">
    <property type="component" value="Chromosome 2"/>
</dbReference>
<keyword evidence="2" id="KW-1185">Reference proteome</keyword>
<evidence type="ECO:0000313" key="1">
    <source>
        <dbReference type="EMBL" id="CAJ1932116.1"/>
    </source>
</evidence>
<dbReference type="AlphaFoldDB" id="A0AA86RW20"/>
<accession>A0AA86RW20</accession>
<dbReference type="Gramene" id="rna-AYBTSS11_LOCUS5631">
    <property type="protein sequence ID" value="CAJ1932116.1"/>
    <property type="gene ID" value="gene-AYBTSS11_LOCUS5631"/>
</dbReference>